<keyword evidence="4" id="KW-0349">Heme</keyword>
<dbReference type="Gene3D" id="1.20.120.1770">
    <property type="match status" value="1"/>
</dbReference>
<feature type="transmembrane region" description="Helical" evidence="12">
    <location>
        <begin position="324"/>
        <end position="342"/>
    </location>
</feature>
<dbReference type="Gene3D" id="3.40.50.80">
    <property type="entry name" value="Nucleotide-binding domain of ferredoxin-NADP reductase (FNR) module"/>
    <property type="match status" value="1"/>
</dbReference>
<dbReference type="Pfam" id="PF03188">
    <property type="entry name" value="Cytochrom_B561"/>
    <property type="match status" value="1"/>
</dbReference>
<evidence type="ECO:0000256" key="4">
    <source>
        <dbReference type="ARBA" id="ARBA00022617"/>
    </source>
</evidence>
<dbReference type="PANTHER" id="PTHR15422">
    <property type="entry name" value="OS05G0565100 PROTEIN"/>
    <property type="match status" value="1"/>
</dbReference>
<evidence type="ECO:0000259" key="16">
    <source>
        <dbReference type="PROSITE" id="PS50939"/>
    </source>
</evidence>
<feature type="domain" description="Cytochrome b561" evidence="16">
    <location>
        <begin position="149"/>
        <end position="351"/>
    </location>
</feature>
<keyword evidence="13" id="KW-0732">Signal</keyword>
<evidence type="ECO:0000256" key="12">
    <source>
        <dbReference type="SAM" id="Phobius"/>
    </source>
</evidence>
<evidence type="ECO:0000256" key="11">
    <source>
        <dbReference type="ARBA" id="ARBA00023136"/>
    </source>
</evidence>
<comment type="subcellular location">
    <subcellularLocation>
        <location evidence="2">Membrane</location>
        <topology evidence="2">Multi-pass membrane protein</topology>
    </subcellularLocation>
</comment>
<feature type="domain" description="DOMON" evidence="15">
    <location>
        <begin position="25"/>
        <end position="146"/>
    </location>
</feature>
<evidence type="ECO:0000259" key="15">
    <source>
        <dbReference type="PROSITE" id="PS50836"/>
    </source>
</evidence>
<protein>
    <recommendedName>
        <fullName evidence="19">Cytochrome b5 heme-binding domain-containing protein</fullName>
    </recommendedName>
</protein>
<keyword evidence="18" id="KW-1185">Reference proteome</keyword>
<dbReference type="SUPFAM" id="SSF63380">
    <property type="entry name" value="Riboflavin synthase domain-like"/>
    <property type="match status" value="1"/>
</dbReference>
<evidence type="ECO:0000256" key="9">
    <source>
        <dbReference type="ARBA" id="ARBA00023002"/>
    </source>
</evidence>
<evidence type="ECO:0000256" key="13">
    <source>
        <dbReference type="SAM" id="SignalP"/>
    </source>
</evidence>
<evidence type="ECO:0000256" key="6">
    <source>
        <dbReference type="ARBA" id="ARBA00022723"/>
    </source>
</evidence>
<dbReference type="CDD" id="cd09631">
    <property type="entry name" value="DOMON_DOH"/>
    <property type="match status" value="1"/>
</dbReference>
<dbReference type="Proteomes" id="UP001162131">
    <property type="component" value="Unassembled WGS sequence"/>
</dbReference>
<dbReference type="Gene3D" id="2.40.30.10">
    <property type="entry name" value="Translation factors"/>
    <property type="match status" value="1"/>
</dbReference>
<dbReference type="SMART" id="SM00664">
    <property type="entry name" value="DoH"/>
    <property type="match status" value="1"/>
</dbReference>
<comment type="cofactor">
    <cofactor evidence="1">
        <name>heme b</name>
        <dbReference type="ChEBI" id="CHEBI:60344"/>
    </cofactor>
</comment>
<dbReference type="Pfam" id="PF03351">
    <property type="entry name" value="DOMON"/>
    <property type="match status" value="1"/>
</dbReference>
<dbReference type="Pfam" id="PF00970">
    <property type="entry name" value="FAD_binding_6"/>
    <property type="match status" value="1"/>
</dbReference>
<evidence type="ECO:0000259" key="14">
    <source>
        <dbReference type="PROSITE" id="PS50255"/>
    </source>
</evidence>
<dbReference type="GO" id="GO:0016020">
    <property type="term" value="C:membrane"/>
    <property type="evidence" value="ECO:0007669"/>
    <property type="project" value="UniProtKB-SubCell"/>
</dbReference>
<organism evidence="17 18">
    <name type="scientific">Blepharisma stoltei</name>
    <dbReference type="NCBI Taxonomy" id="1481888"/>
    <lineage>
        <taxon>Eukaryota</taxon>
        <taxon>Sar</taxon>
        <taxon>Alveolata</taxon>
        <taxon>Ciliophora</taxon>
        <taxon>Postciliodesmatophora</taxon>
        <taxon>Heterotrichea</taxon>
        <taxon>Heterotrichida</taxon>
        <taxon>Blepharismidae</taxon>
        <taxon>Blepharisma</taxon>
    </lineage>
</organism>
<evidence type="ECO:0000256" key="8">
    <source>
        <dbReference type="ARBA" id="ARBA00022989"/>
    </source>
</evidence>
<feature type="domain" description="Cytochrome b5 heme-binding" evidence="14">
    <location>
        <begin position="369"/>
        <end position="462"/>
    </location>
</feature>
<keyword evidence="8 12" id="KW-1133">Transmembrane helix</keyword>
<keyword evidence="9" id="KW-0560">Oxidoreductase</keyword>
<keyword evidence="6" id="KW-0479">Metal-binding</keyword>
<dbReference type="SMART" id="SM00665">
    <property type="entry name" value="B561"/>
    <property type="match status" value="1"/>
</dbReference>
<dbReference type="GO" id="GO:0046872">
    <property type="term" value="F:metal ion binding"/>
    <property type="evidence" value="ECO:0007669"/>
    <property type="project" value="UniProtKB-KW"/>
</dbReference>
<dbReference type="EMBL" id="CAJZBQ010000064">
    <property type="protein sequence ID" value="CAG9336278.1"/>
    <property type="molecule type" value="Genomic_DNA"/>
</dbReference>
<dbReference type="PROSITE" id="PS50255">
    <property type="entry name" value="CYTOCHROME_B5_2"/>
    <property type="match status" value="1"/>
</dbReference>
<dbReference type="InterPro" id="IPR018506">
    <property type="entry name" value="Cyt_B5_heme-BS"/>
</dbReference>
<evidence type="ECO:0000313" key="17">
    <source>
        <dbReference type="EMBL" id="CAG9336278.1"/>
    </source>
</evidence>
<dbReference type="InterPro" id="IPR036400">
    <property type="entry name" value="Cyt_B5-like_heme/steroid_sf"/>
</dbReference>
<dbReference type="SUPFAM" id="SSF49344">
    <property type="entry name" value="CBD9-like"/>
    <property type="match status" value="1"/>
</dbReference>
<proteinExistence type="predicted"/>
<feature type="transmembrane region" description="Helical" evidence="12">
    <location>
        <begin position="218"/>
        <end position="239"/>
    </location>
</feature>
<feature type="transmembrane region" description="Helical" evidence="12">
    <location>
        <begin position="183"/>
        <end position="206"/>
    </location>
</feature>
<keyword evidence="5 12" id="KW-0812">Transmembrane</keyword>
<accession>A0AAU9KB60</accession>
<comment type="caution">
    <text evidence="17">The sequence shown here is derived from an EMBL/GenBank/DDBJ whole genome shotgun (WGS) entry which is preliminary data.</text>
</comment>
<dbReference type="SUPFAM" id="SSF55856">
    <property type="entry name" value="Cytochrome b5-like heme/steroid binding domain"/>
    <property type="match status" value="1"/>
</dbReference>
<dbReference type="InterPro" id="IPR045150">
    <property type="entry name" value="CYB561D1/2"/>
</dbReference>
<feature type="transmembrane region" description="Helical" evidence="12">
    <location>
        <begin position="259"/>
        <end position="279"/>
    </location>
</feature>
<sequence length="730" mass="83222">MTKIYLLILLTFLAYAELIYQKIDSVMTIGWEISNDEIIFNFKCKADWCSIGFANSMFGCDMIVALQKKSANSTVELMDIWSENHDTPYSDTDLKGTNDIKYIKGGYSTSPGRLIDVYFSRKLDTGDKYDKVIVPDQVMDINWAYQKRTRRFDEHDEYGASTIVFATKIEKINYQIDENDFEYYAAHALLMIISWSLLAPGAIIVARYYKSWKLWYPCHLISFSLAIFLTLFSVGLAFYKHPVSYETFTEVPRYHARLGFLLAGTVVAQGISGLIVRWLQTSSTSFSAISQTRRLHKSIGWIMATLGILINISGFWLVESELDEVSGILFWTAICTLIIVSFEIDHKWINLIPAQFVVWMKLKLSKRFPFLYKANRSMTHRAALKEMTMKNKDYMFYEEFVIDITDFKFSHPGGAFMLNDSIGEDTGKYMIGCSSANGELAPYTHSPESFDLLKKLVVAKIPYPDEFLIPLNYEELMDSMTWSVKSQHVISENTYLLVLSSKNFNMNSKCKNPLWLGKHFRINAEVDGKNVSRYYSAFFCNLNSWAIECQESGYRVSTYPNVKSGRLQLIYKEYPQGVLTQHLKSCQAKTKLNLKGPLGPGLCLSEFSGKYVAFAAGTGLVPFLDIVCYLWTIRNSPHIQFSFTLIVSFRNLKDFFGLDLLEATASALGESRFKLVILTNERREQLPGLVKECGELKSDLAWVCGPSGYNKFILDSLKAGGLSRDKIIVM</sequence>
<dbReference type="PROSITE" id="PS50939">
    <property type="entry name" value="CYTOCHROME_B561"/>
    <property type="match status" value="1"/>
</dbReference>
<dbReference type="InterPro" id="IPR001199">
    <property type="entry name" value="Cyt_B5-like_heme/steroid-bd"/>
</dbReference>
<dbReference type="AlphaFoldDB" id="A0AAU9KB60"/>
<feature type="chain" id="PRO_5043594409" description="Cytochrome b5 heme-binding domain-containing protein" evidence="13">
    <location>
        <begin position="17"/>
        <end position="730"/>
    </location>
</feature>
<dbReference type="InterPro" id="IPR039261">
    <property type="entry name" value="FNR_nucleotide-bd"/>
</dbReference>
<evidence type="ECO:0000256" key="3">
    <source>
        <dbReference type="ARBA" id="ARBA00022448"/>
    </source>
</evidence>
<feature type="transmembrane region" description="Helical" evidence="12">
    <location>
        <begin position="299"/>
        <end position="318"/>
    </location>
</feature>
<dbReference type="InterPro" id="IPR017938">
    <property type="entry name" value="Riboflavin_synthase-like_b-brl"/>
</dbReference>
<dbReference type="PROSITE" id="PS00191">
    <property type="entry name" value="CYTOCHROME_B5_1"/>
    <property type="match status" value="1"/>
</dbReference>
<dbReference type="InterPro" id="IPR006593">
    <property type="entry name" value="Cyt_b561/ferric_Rdtase_TM"/>
</dbReference>
<keyword evidence="10" id="KW-0408">Iron</keyword>
<evidence type="ECO:0008006" key="19">
    <source>
        <dbReference type="Google" id="ProtNLM"/>
    </source>
</evidence>
<dbReference type="Gene3D" id="3.10.120.10">
    <property type="entry name" value="Cytochrome b5-like heme/steroid binding domain"/>
    <property type="match status" value="1"/>
</dbReference>
<name>A0AAU9KB60_9CILI</name>
<keyword evidence="7" id="KW-0249">Electron transport</keyword>
<evidence type="ECO:0000256" key="5">
    <source>
        <dbReference type="ARBA" id="ARBA00022692"/>
    </source>
</evidence>
<dbReference type="InterPro" id="IPR008333">
    <property type="entry name" value="Cbr1-like_FAD-bd_dom"/>
</dbReference>
<evidence type="ECO:0000256" key="7">
    <source>
        <dbReference type="ARBA" id="ARBA00022982"/>
    </source>
</evidence>
<dbReference type="InterPro" id="IPR005018">
    <property type="entry name" value="DOMON_domain"/>
</dbReference>
<dbReference type="PROSITE" id="PS50836">
    <property type="entry name" value="DOMON"/>
    <property type="match status" value="1"/>
</dbReference>
<dbReference type="GO" id="GO:0020037">
    <property type="term" value="F:heme binding"/>
    <property type="evidence" value="ECO:0007669"/>
    <property type="project" value="InterPro"/>
</dbReference>
<dbReference type="PANTHER" id="PTHR15422:SF24">
    <property type="entry name" value="DOMON RELATED DOMAIN-CONTAINING PROTEIN"/>
    <property type="match status" value="1"/>
</dbReference>
<dbReference type="CDD" id="cd08760">
    <property type="entry name" value="Cyt_b561_FRRS1_like"/>
    <property type="match status" value="1"/>
</dbReference>
<dbReference type="SUPFAM" id="SSF52343">
    <property type="entry name" value="Ferredoxin reductase-like, C-terminal NADP-linked domain"/>
    <property type="match status" value="1"/>
</dbReference>
<evidence type="ECO:0000256" key="10">
    <source>
        <dbReference type="ARBA" id="ARBA00023004"/>
    </source>
</evidence>
<keyword evidence="11 12" id="KW-0472">Membrane</keyword>
<evidence type="ECO:0000313" key="18">
    <source>
        <dbReference type="Proteomes" id="UP001162131"/>
    </source>
</evidence>
<feature type="transmembrane region" description="Helical" evidence="12">
    <location>
        <begin position="611"/>
        <end position="632"/>
    </location>
</feature>
<evidence type="ECO:0000256" key="1">
    <source>
        <dbReference type="ARBA" id="ARBA00001970"/>
    </source>
</evidence>
<keyword evidence="3" id="KW-0813">Transport</keyword>
<dbReference type="GO" id="GO:0140575">
    <property type="term" value="F:transmembrane monodehydroascorbate reductase activity"/>
    <property type="evidence" value="ECO:0007669"/>
    <property type="project" value="InterPro"/>
</dbReference>
<evidence type="ECO:0000256" key="2">
    <source>
        <dbReference type="ARBA" id="ARBA00004141"/>
    </source>
</evidence>
<dbReference type="InterPro" id="IPR045266">
    <property type="entry name" value="DOH_DOMON"/>
</dbReference>
<gene>
    <name evidence="17" type="ORF">BSTOLATCC_MIC66158</name>
</gene>
<feature type="signal peptide" evidence="13">
    <location>
        <begin position="1"/>
        <end position="16"/>
    </location>
</feature>
<reference evidence="17" key="1">
    <citation type="submission" date="2021-09" db="EMBL/GenBank/DDBJ databases">
        <authorList>
            <consortium name="AG Swart"/>
            <person name="Singh M."/>
            <person name="Singh A."/>
            <person name="Seah K."/>
            <person name="Emmerich C."/>
        </authorList>
    </citation>
    <scope>NUCLEOTIDE SEQUENCE</scope>
    <source>
        <strain evidence="17">ATCC30299</strain>
    </source>
</reference>